<keyword evidence="2" id="KW-1185">Reference proteome</keyword>
<accession>A0A3N6N6M3</accession>
<name>A0A3N6N6M3_9BURK</name>
<evidence type="ECO:0000313" key="1">
    <source>
        <dbReference type="EMBL" id="RQH04582.1"/>
    </source>
</evidence>
<gene>
    <name evidence="1" type="ORF">D1Y85_16925</name>
</gene>
<dbReference type="RefSeq" id="WP_124152235.1">
    <property type="nucleotide sequence ID" value="NZ_RQIS01000012.1"/>
</dbReference>
<dbReference type="Proteomes" id="UP000272778">
    <property type="component" value="Unassembled WGS sequence"/>
</dbReference>
<organism evidence="1 2">
    <name type="scientific">Paraburkholderia dinghuensis</name>
    <dbReference type="NCBI Taxonomy" id="2305225"/>
    <lineage>
        <taxon>Bacteria</taxon>
        <taxon>Pseudomonadati</taxon>
        <taxon>Pseudomonadota</taxon>
        <taxon>Betaproteobacteria</taxon>
        <taxon>Burkholderiales</taxon>
        <taxon>Burkholderiaceae</taxon>
        <taxon>Paraburkholderia</taxon>
    </lineage>
</organism>
<evidence type="ECO:0000313" key="2">
    <source>
        <dbReference type="Proteomes" id="UP000272778"/>
    </source>
</evidence>
<proteinExistence type="predicted"/>
<dbReference type="OrthoDB" id="8368662at2"/>
<dbReference type="EMBL" id="RQIS01000012">
    <property type="protein sequence ID" value="RQH04582.1"/>
    <property type="molecule type" value="Genomic_DNA"/>
</dbReference>
<protein>
    <submittedName>
        <fullName evidence="1">Uncharacterized protein</fullName>
    </submittedName>
</protein>
<reference evidence="1 2" key="1">
    <citation type="submission" date="2018-11" db="EMBL/GenBank/DDBJ databases">
        <title>Paraburkholderia sp. DHOA04, isolated from soil.</title>
        <authorList>
            <person name="Gao Z.-H."/>
            <person name="Qiu L.-H."/>
            <person name="Fu J.-C."/>
        </authorList>
    </citation>
    <scope>NUCLEOTIDE SEQUENCE [LARGE SCALE GENOMIC DNA]</scope>
    <source>
        <strain evidence="1 2">DHOA04</strain>
    </source>
</reference>
<comment type="caution">
    <text evidence="1">The sequence shown here is derived from an EMBL/GenBank/DDBJ whole genome shotgun (WGS) entry which is preliminary data.</text>
</comment>
<dbReference type="AlphaFoldDB" id="A0A3N6N6M3"/>
<sequence>MNKSKQLDWIDNEVDLSDTDQISSAEEFASASINEDQWRLDADSLINWARLPPVGRDVERPLRARLWNVRSAWAPTSILAEFNALCQFFRTAFDGGVDRSRLEKLDLALFLKVRSLLQGRYAASTVCIDPVKTCSSHN</sequence>